<evidence type="ECO:0000256" key="2">
    <source>
        <dbReference type="SAM" id="Phobius"/>
    </source>
</evidence>
<keyword evidence="2" id="KW-0812">Transmembrane</keyword>
<protein>
    <submittedName>
        <fullName evidence="3">Uncharacterized protein</fullName>
    </submittedName>
</protein>
<evidence type="ECO:0000256" key="1">
    <source>
        <dbReference type="SAM" id="MobiDB-lite"/>
    </source>
</evidence>
<reference evidence="3" key="3">
    <citation type="submission" date="2021-05" db="UniProtKB">
        <authorList>
            <consortium name="EnsemblPlants"/>
        </authorList>
    </citation>
    <scope>IDENTIFICATION</scope>
    <source>
        <strain evidence="3">cv. B73</strain>
    </source>
</reference>
<feature type="region of interest" description="Disordered" evidence="1">
    <location>
        <begin position="94"/>
        <end position="149"/>
    </location>
</feature>
<keyword evidence="2" id="KW-0472">Membrane</keyword>
<evidence type="ECO:0000313" key="3">
    <source>
        <dbReference type="EnsemblPlants" id="Zm00001eb339540_P001"/>
    </source>
</evidence>
<feature type="transmembrane region" description="Helical" evidence="2">
    <location>
        <begin position="45"/>
        <end position="68"/>
    </location>
</feature>
<dbReference type="EnsemblPlants" id="Zm00001eb339540_T001">
    <property type="protein sequence ID" value="Zm00001eb339540_P001"/>
    <property type="gene ID" value="Zm00001eb339540"/>
</dbReference>
<keyword evidence="2" id="KW-1133">Transmembrane helix</keyword>
<organism evidence="3 4">
    <name type="scientific">Zea mays</name>
    <name type="common">Maize</name>
    <dbReference type="NCBI Taxonomy" id="4577"/>
    <lineage>
        <taxon>Eukaryota</taxon>
        <taxon>Viridiplantae</taxon>
        <taxon>Streptophyta</taxon>
        <taxon>Embryophyta</taxon>
        <taxon>Tracheophyta</taxon>
        <taxon>Spermatophyta</taxon>
        <taxon>Magnoliopsida</taxon>
        <taxon>Liliopsida</taxon>
        <taxon>Poales</taxon>
        <taxon>Poaceae</taxon>
        <taxon>PACMAD clade</taxon>
        <taxon>Panicoideae</taxon>
        <taxon>Andropogonodae</taxon>
        <taxon>Andropogoneae</taxon>
        <taxon>Tripsacinae</taxon>
        <taxon>Zea</taxon>
    </lineage>
</organism>
<name>A0A804QN20_MAIZE</name>
<evidence type="ECO:0000313" key="4">
    <source>
        <dbReference type="Proteomes" id="UP000007305"/>
    </source>
</evidence>
<accession>A0A804QN20</accession>
<dbReference type="InParanoid" id="A0A804QN20"/>
<sequence length="174" mass="18359">MSQLGRVVAVAVGALGSALDAAPAAVPLIGEGVGALPLAAGLRELAHLVAVAAVLEAVVGVDACALAARRAGAPGREADGRRLLAAVVERRREVDAAAGKEATSPEGKTTRRRRRHRGRRDEDEGEGEGERHEKDGGSSHGDRPVVRPRRAAPYVPAIICLGSCLFYRRRRRRN</sequence>
<keyword evidence="4" id="KW-1185">Reference proteome</keyword>
<dbReference type="AlphaFoldDB" id="A0A804QN20"/>
<reference evidence="3" key="2">
    <citation type="submission" date="2019-07" db="EMBL/GenBank/DDBJ databases">
        <authorList>
            <person name="Seetharam A."/>
            <person name="Woodhouse M."/>
            <person name="Cannon E."/>
        </authorList>
    </citation>
    <scope>NUCLEOTIDE SEQUENCE [LARGE SCALE GENOMIC DNA]</scope>
    <source>
        <strain evidence="3">cv. B73</strain>
    </source>
</reference>
<dbReference type="Proteomes" id="UP000007305">
    <property type="component" value="Chromosome 8"/>
</dbReference>
<feature type="compositionally biased region" description="Basic and acidic residues" evidence="1">
    <location>
        <begin position="128"/>
        <end position="145"/>
    </location>
</feature>
<reference evidence="4" key="1">
    <citation type="journal article" date="2009" name="Science">
        <title>The B73 maize genome: complexity, diversity, and dynamics.</title>
        <authorList>
            <person name="Schnable P.S."/>
            <person name="Ware D."/>
            <person name="Fulton R.S."/>
            <person name="Stein J.C."/>
            <person name="Wei F."/>
            <person name="Pasternak S."/>
            <person name="Liang C."/>
            <person name="Zhang J."/>
            <person name="Fulton L."/>
            <person name="Graves T.A."/>
            <person name="Minx P."/>
            <person name="Reily A.D."/>
            <person name="Courtney L."/>
            <person name="Kruchowski S.S."/>
            <person name="Tomlinson C."/>
            <person name="Strong C."/>
            <person name="Delehaunty K."/>
            <person name="Fronick C."/>
            <person name="Courtney B."/>
            <person name="Rock S.M."/>
            <person name="Belter E."/>
            <person name="Du F."/>
            <person name="Kim K."/>
            <person name="Abbott R.M."/>
            <person name="Cotton M."/>
            <person name="Levy A."/>
            <person name="Marchetto P."/>
            <person name="Ochoa K."/>
            <person name="Jackson S.M."/>
            <person name="Gillam B."/>
            <person name="Chen W."/>
            <person name="Yan L."/>
            <person name="Higginbotham J."/>
            <person name="Cardenas M."/>
            <person name="Waligorski J."/>
            <person name="Applebaum E."/>
            <person name="Phelps L."/>
            <person name="Falcone J."/>
            <person name="Kanchi K."/>
            <person name="Thane T."/>
            <person name="Scimone A."/>
            <person name="Thane N."/>
            <person name="Henke J."/>
            <person name="Wang T."/>
            <person name="Ruppert J."/>
            <person name="Shah N."/>
            <person name="Rotter K."/>
            <person name="Hodges J."/>
            <person name="Ingenthron E."/>
            <person name="Cordes M."/>
            <person name="Kohlberg S."/>
            <person name="Sgro J."/>
            <person name="Delgado B."/>
            <person name="Mead K."/>
            <person name="Chinwalla A."/>
            <person name="Leonard S."/>
            <person name="Crouse K."/>
            <person name="Collura K."/>
            <person name="Kudrna D."/>
            <person name="Currie J."/>
            <person name="He R."/>
            <person name="Angelova A."/>
            <person name="Rajasekar S."/>
            <person name="Mueller T."/>
            <person name="Lomeli R."/>
            <person name="Scara G."/>
            <person name="Ko A."/>
            <person name="Delaney K."/>
            <person name="Wissotski M."/>
            <person name="Lopez G."/>
            <person name="Campos D."/>
            <person name="Braidotti M."/>
            <person name="Ashley E."/>
            <person name="Golser W."/>
            <person name="Kim H."/>
            <person name="Lee S."/>
            <person name="Lin J."/>
            <person name="Dujmic Z."/>
            <person name="Kim W."/>
            <person name="Talag J."/>
            <person name="Zuccolo A."/>
            <person name="Fan C."/>
            <person name="Sebastian A."/>
            <person name="Kramer M."/>
            <person name="Spiegel L."/>
            <person name="Nascimento L."/>
            <person name="Zutavern T."/>
            <person name="Miller B."/>
            <person name="Ambroise C."/>
            <person name="Muller S."/>
            <person name="Spooner W."/>
            <person name="Narechania A."/>
            <person name="Ren L."/>
            <person name="Wei S."/>
            <person name="Kumari S."/>
            <person name="Faga B."/>
            <person name="Levy M.J."/>
            <person name="McMahan L."/>
            <person name="Van Buren P."/>
            <person name="Vaughn M.W."/>
            <person name="Ying K."/>
            <person name="Yeh C.-T."/>
            <person name="Emrich S.J."/>
            <person name="Jia Y."/>
            <person name="Kalyanaraman A."/>
            <person name="Hsia A.-P."/>
            <person name="Barbazuk W.B."/>
            <person name="Baucom R.S."/>
            <person name="Brutnell T.P."/>
            <person name="Carpita N.C."/>
            <person name="Chaparro C."/>
            <person name="Chia J.-M."/>
            <person name="Deragon J.-M."/>
            <person name="Estill J.C."/>
            <person name="Fu Y."/>
            <person name="Jeddeloh J.A."/>
            <person name="Han Y."/>
            <person name="Lee H."/>
            <person name="Li P."/>
            <person name="Lisch D.R."/>
            <person name="Liu S."/>
            <person name="Liu Z."/>
            <person name="Nagel D.H."/>
            <person name="McCann M.C."/>
            <person name="SanMiguel P."/>
            <person name="Myers A.M."/>
            <person name="Nettleton D."/>
            <person name="Nguyen J."/>
            <person name="Penning B.W."/>
            <person name="Ponnala L."/>
            <person name="Schneider K.L."/>
            <person name="Schwartz D.C."/>
            <person name="Sharma A."/>
            <person name="Soderlund C."/>
            <person name="Springer N.M."/>
            <person name="Sun Q."/>
            <person name="Wang H."/>
            <person name="Waterman M."/>
            <person name="Westerman R."/>
            <person name="Wolfgruber T.K."/>
            <person name="Yang L."/>
            <person name="Yu Y."/>
            <person name="Zhang L."/>
            <person name="Zhou S."/>
            <person name="Zhu Q."/>
            <person name="Bennetzen J.L."/>
            <person name="Dawe R.K."/>
            <person name="Jiang J."/>
            <person name="Jiang N."/>
            <person name="Presting G.G."/>
            <person name="Wessler S.R."/>
            <person name="Aluru S."/>
            <person name="Martienssen R.A."/>
            <person name="Clifton S.W."/>
            <person name="McCombie W.R."/>
            <person name="Wing R.A."/>
            <person name="Wilson R.K."/>
        </authorList>
    </citation>
    <scope>NUCLEOTIDE SEQUENCE [LARGE SCALE GENOMIC DNA]</scope>
    <source>
        <strain evidence="4">cv. B73</strain>
    </source>
</reference>
<proteinExistence type="predicted"/>
<dbReference type="Gramene" id="Zm00001eb339540_T001">
    <property type="protein sequence ID" value="Zm00001eb339540_P001"/>
    <property type="gene ID" value="Zm00001eb339540"/>
</dbReference>